<dbReference type="AlphaFoldDB" id="A0A095X2S7"/>
<accession>A0A095X2S7</accession>
<feature type="transmembrane region" description="Helical" evidence="1">
    <location>
        <begin position="12"/>
        <end position="33"/>
    </location>
</feature>
<dbReference type="OrthoDB" id="7632396at2"/>
<gene>
    <name evidence="2" type="ORF">HRUBRA_00208</name>
</gene>
<sequence>MNRRLFITIHLYPSSFFAAAVLLVAISGGLYLVGVKGEVAETVVTSLPKAGRGPLDALSKADMQALLADAGVEDFDFDYVRQSGKRAYTRPTSRTHYLVDATGPAVDIIRREPDLQARMIELHKGHGPTVFKTFQKVFALGMVFIILSGLWLGLTAPRLVRNTTISFGAGLALFLVLVLA</sequence>
<keyword evidence="1" id="KW-1133">Transmembrane helix</keyword>
<dbReference type="eggNOG" id="COG3182">
    <property type="taxonomic scope" value="Bacteria"/>
</dbReference>
<evidence type="ECO:0000313" key="2">
    <source>
        <dbReference type="EMBL" id="KGE05164.1"/>
    </source>
</evidence>
<protein>
    <submittedName>
        <fullName evidence="2">Uncharacterized protein</fullName>
    </submittedName>
</protein>
<feature type="transmembrane region" description="Helical" evidence="1">
    <location>
        <begin position="137"/>
        <end position="154"/>
    </location>
</feature>
<dbReference type="EMBL" id="AUVB01000010">
    <property type="protein sequence ID" value="KGE05164.1"/>
    <property type="molecule type" value="Genomic_DNA"/>
</dbReference>
<dbReference type="STRING" id="1265313.HRUBRA_00208"/>
<organism evidence="2 3">
    <name type="scientific">Pseudohaliea rubra DSM 19751</name>
    <dbReference type="NCBI Taxonomy" id="1265313"/>
    <lineage>
        <taxon>Bacteria</taxon>
        <taxon>Pseudomonadati</taxon>
        <taxon>Pseudomonadota</taxon>
        <taxon>Gammaproteobacteria</taxon>
        <taxon>Cellvibrionales</taxon>
        <taxon>Halieaceae</taxon>
        <taxon>Pseudohaliea</taxon>
    </lineage>
</organism>
<keyword evidence="1" id="KW-0472">Membrane</keyword>
<reference evidence="2 3" key="1">
    <citation type="journal article" date="2014" name="Genome Announc.">
        <title>Genome Sequence of Gammaproteobacterial Pseudohaliea rubra Type Strain DSM 19751, Isolated from Coastal Seawater of the Mediterranean Sea.</title>
        <authorList>
            <person name="Spring S."/>
            <person name="Fiebig A."/>
            <person name="Riedel T."/>
            <person name="Goker M."/>
            <person name="Klenk H.P."/>
        </authorList>
    </citation>
    <scope>NUCLEOTIDE SEQUENCE [LARGE SCALE GENOMIC DNA]</scope>
    <source>
        <strain evidence="2 3">DSM 19751</strain>
    </source>
</reference>
<keyword evidence="1" id="KW-0812">Transmembrane</keyword>
<comment type="caution">
    <text evidence="2">The sequence shown here is derived from an EMBL/GenBank/DDBJ whole genome shotgun (WGS) entry which is preliminary data.</text>
</comment>
<feature type="transmembrane region" description="Helical" evidence="1">
    <location>
        <begin position="160"/>
        <end position="179"/>
    </location>
</feature>
<dbReference type="HOGENOM" id="CLU_1377540_0_0_6"/>
<keyword evidence="3" id="KW-1185">Reference proteome</keyword>
<name>A0A095X2S7_9GAMM</name>
<proteinExistence type="predicted"/>
<evidence type="ECO:0000256" key="1">
    <source>
        <dbReference type="SAM" id="Phobius"/>
    </source>
</evidence>
<dbReference type="Proteomes" id="UP000029640">
    <property type="component" value="Unassembled WGS sequence"/>
</dbReference>
<evidence type="ECO:0000313" key="3">
    <source>
        <dbReference type="Proteomes" id="UP000029640"/>
    </source>
</evidence>
<dbReference type="RefSeq" id="WP_035514726.1">
    <property type="nucleotide sequence ID" value="NZ_KN234750.1"/>
</dbReference>